<reference evidence="2" key="1">
    <citation type="journal article" date="2019" name="Int. J. Syst. Evol. Microbiol.">
        <title>The Global Catalogue of Microorganisms (GCM) 10K type strain sequencing project: providing services to taxonomists for standard genome sequencing and annotation.</title>
        <authorList>
            <consortium name="The Broad Institute Genomics Platform"/>
            <consortium name="The Broad Institute Genome Sequencing Center for Infectious Disease"/>
            <person name="Wu L."/>
            <person name="Ma J."/>
        </authorList>
    </citation>
    <scope>NUCLEOTIDE SEQUENCE [LARGE SCALE GENOMIC DNA]</scope>
    <source>
        <strain evidence="2">DFY41</strain>
    </source>
</reference>
<accession>A0ABW0BD77</accession>
<keyword evidence="2" id="KW-1185">Reference proteome</keyword>
<proteinExistence type="predicted"/>
<evidence type="ECO:0000313" key="1">
    <source>
        <dbReference type="EMBL" id="MFC5175145.1"/>
    </source>
</evidence>
<gene>
    <name evidence="1" type="ORF">ACFPGP_00595</name>
</gene>
<dbReference type="RefSeq" id="WP_378585461.1">
    <property type="nucleotide sequence ID" value="NZ_JBHSKD010000002.1"/>
</dbReference>
<dbReference type="EMBL" id="JBHSKD010000002">
    <property type="protein sequence ID" value="MFC5175145.1"/>
    <property type="molecule type" value="Genomic_DNA"/>
</dbReference>
<protein>
    <submittedName>
        <fullName evidence="1">LVIVD repeat-containing protein</fullName>
    </submittedName>
</protein>
<dbReference type="Proteomes" id="UP001596087">
    <property type="component" value="Unassembled WGS sequence"/>
</dbReference>
<sequence>MKGHLDTGALNADVWAHDKYAYVGVWSATCPATGVKVVDYHNLSHPRLVSRLQNDEGTSAEDVVVRRVSTPEFTGDLAVTGIQVCGDVEDPVFRGLQFFDVTDPRHPAELGRWTAPEFSVGCHEVDLVQRPDGMVLAGCSNLFAEQINGTGEVVLVDATDPNEPGTAGDWAIGADLGVDPGATDQNLGCFPASFDHSVRFVDQGLSVYGSYWDFGAVLLDITEPSAPSFVSTADIAPPDEDGDVHSVVRAGDTLLVNPEDFSPVDCPDEDFGAWGEVHLFDVSDPAAPALEGTFSTPNSRTLRQDGFYSVHNTEVAKGSQAFSSWYSDGIVWWDYRHPSDPVMRGQFVPPAAEDETGTFPTVAIVWGVFLDRQRNLVLASDMNSGLWILRPRALGNF</sequence>
<comment type="caution">
    <text evidence="1">The sequence shown here is derived from an EMBL/GenBank/DDBJ whole genome shotgun (WGS) entry which is preliminary data.</text>
</comment>
<name>A0ABW0BD77_9ACTN</name>
<dbReference type="InterPro" id="IPR013211">
    <property type="entry name" value="LVIVD"/>
</dbReference>
<dbReference type="Pfam" id="PF08309">
    <property type="entry name" value="LVIVD"/>
    <property type="match status" value="2"/>
</dbReference>
<organism evidence="1 2">
    <name type="scientific">Nocardioides taihuensis</name>
    <dbReference type="NCBI Taxonomy" id="1835606"/>
    <lineage>
        <taxon>Bacteria</taxon>
        <taxon>Bacillati</taxon>
        <taxon>Actinomycetota</taxon>
        <taxon>Actinomycetes</taxon>
        <taxon>Propionibacteriales</taxon>
        <taxon>Nocardioidaceae</taxon>
        <taxon>Nocardioides</taxon>
    </lineage>
</organism>
<evidence type="ECO:0000313" key="2">
    <source>
        <dbReference type="Proteomes" id="UP001596087"/>
    </source>
</evidence>